<sequence length="83" mass="8324">MEGISGVPAPIPHSKVAGPDKVHLAGSGSGGGLRAQPVNQPLVPVASGSEVAKMSPSERAEYIRSVGQQATARAVAKVIDILA</sequence>
<accession>A0A919CSA4</accession>
<dbReference type="RefSeq" id="WP_189994663.1">
    <property type="nucleotide sequence ID" value="NZ_BMZS01000013.1"/>
</dbReference>
<evidence type="ECO:0000256" key="1">
    <source>
        <dbReference type="SAM" id="MobiDB-lite"/>
    </source>
</evidence>
<dbReference type="AlphaFoldDB" id="A0A919CSA4"/>
<name>A0A919CSA4_9PROT</name>
<organism evidence="2 3">
    <name type="scientific">Thalassobaculum fulvum</name>
    <dbReference type="NCBI Taxonomy" id="1633335"/>
    <lineage>
        <taxon>Bacteria</taxon>
        <taxon>Pseudomonadati</taxon>
        <taxon>Pseudomonadota</taxon>
        <taxon>Alphaproteobacteria</taxon>
        <taxon>Rhodospirillales</taxon>
        <taxon>Thalassobaculaceae</taxon>
        <taxon>Thalassobaculum</taxon>
    </lineage>
</organism>
<gene>
    <name evidence="2" type="ORF">GCM10017083_48940</name>
</gene>
<keyword evidence="3" id="KW-1185">Reference proteome</keyword>
<evidence type="ECO:0000313" key="2">
    <source>
        <dbReference type="EMBL" id="GHD61512.1"/>
    </source>
</evidence>
<comment type="caution">
    <text evidence="2">The sequence shown here is derived from an EMBL/GenBank/DDBJ whole genome shotgun (WGS) entry which is preliminary data.</text>
</comment>
<evidence type="ECO:0000313" key="3">
    <source>
        <dbReference type="Proteomes" id="UP000630353"/>
    </source>
</evidence>
<feature type="region of interest" description="Disordered" evidence="1">
    <location>
        <begin position="1"/>
        <end position="57"/>
    </location>
</feature>
<reference evidence="2" key="1">
    <citation type="journal article" date="2014" name="Int. J. Syst. Evol. Microbiol.">
        <title>Complete genome sequence of Corynebacterium casei LMG S-19264T (=DSM 44701T), isolated from a smear-ripened cheese.</title>
        <authorList>
            <consortium name="US DOE Joint Genome Institute (JGI-PGF)"/>
            <person name="Walter F."/>
            <person name="Albersmeier A."/>
            <person name="Kalinowski J."/>
            <person name="Ruckert C."/>
        </authorList>
    </citation>
    <scope>NUCLEOTIDE SEQUENCE</scope>
    <source>
        <strain evidence="2">KCTC 42651</strain>
    </source>
</reference>
<proteinExistence type="predicted"/>
<dbReference type="Proteomes" id="UP000630353">
    <property type="component" value="Unassembled WGS sequence"/>
</dbReference>
<protein>
    <submittedName>
        <fullName evidence="2">Uncharacterized protein</fullName>
    </submittedName>
</protein>
<reference evidence="2" key="2">
    <citation type="submission" date="2020-09" db="EMBL/GenBank/DDBJ databases">
        <authorList>
            <person name="Sun Q."/>
            <person name="Kim S."/>
        </authorList>
    </citation>
    <scope>NUCLEOTIDE SEQUENCE</scope>
    <source>
        <strain evidence="2">KCTC 42651</strain>
    </source>
</reference>
<dbReference type="EMBL" id="BMZS01000013">
    <property type="protein sequence ID" value="GHD61512.1"/>
    <property type="molecule type" value="Genomic_DNA"/>
</dbReference>